<keyword evidence="3" id="KW-1185">Reference proteome</keyword>
<keyword evidence="1" id="KW-0812">Transmembrane</keyword>
<evidence type="ECO:0000313" key="2">
    <source>
        <dbReference type="EMBL" id="SAK97268.1"/>
    </source>
</evidence>
<dbReference type="EMBL" id="FCOE02000046">
    <property type="protein sequence ID" value="SAK97268.1"/>
    <property type="molecule type" value="Genomic_DNA"/>
</dbReference>
<organism evidence="2 3">
    <name type="scientific">Caballeronia pedi</name>
    <dbReference type="NCBI Taxonomy" id="1777141"/>
    <lineage>
        <taxon>Bacteria</taxon>
        <taxon>Pseudomonadati</taxon>
        <taxon>Pseudomonadota</taxon>
        <taxon>Betaproteobacteria</taxon>
        <taxon>Burkholderiales</taxon>
        <taxon>Burkholderiaceae</taxon>
        <taxon>Caballeronia</taxon>
    </lineage>
</organism>
<name>A0A158DRQ8_9BURK</name>
<feature type="transmembrane region" description="Helical" evidence="1">
    <location>
        <begin position="12"/>
        <end position="31"/>
    </location>
</feature>
<dbReference type="Proteomes" id="UP000054911">
    <property type="component" value="Unassembled WGS sequence"/>
</dbReference>
<feature type="transmembrane region" description="Helical" evidence="1">
    <location>
        <begin position="339"/>
        <end position="361"/>
    </location>
</feature>
<dbReference type="PANTHER" id="PTHR34219">
    <property type="entry name" value="IRON-REGULATED INNER MEMBRANE PROTEIN-RELATED"/>
    <property type="match status" value="1"/>
</dbReference>
<comment type="caution">
    <text evidence="2">The sequence shown here is derived from an EMBL/GenBank/DDBJ whole genome shotgun (WGS) entry which is preliminary data.</text>
</comment>
<dbReference type="InterPro" id="IPR005625">
    <property type="entry name" value="PepSY-ass_TM"/>
</dbReference>
<dbReference type="Pfam" id="PF03929">
    <property type="entry name" value="PepSY_TM"/>
    <property type="match status" value="1"/>
</dbReference>
<sequence>MRIWHRLHTWSSLICTAFLLLLCLTGLPLIFHDEIDALIDAAPVRSVVAKAGEALPVDLDHIVADVAARYPGERVQFVIWSDDGPDLLKVNLAPPAGVKRGNRLVAVDEHSGAVLGAAWSQRDWRRGNFMTFLLALHTDLLMGTAGSLVFCAVGLLFVIALVSGVVIYGRFMRKLEFGTVRHERGRRIRWLDLHNLLGIATLCWALVVGATGILNTLDTMLFGYWQKTELAELIKPYRDLPPVEHPASVARATEVARKAVPGRTPSFVAYPGSFFSSRYHYTVFMRGETPLTSRVLAPVLVDARTLQVSAVGELPWYLVALEASRPLHFGDYGGLPFKALWAMLDLMTIVVLAGGLYLWFARRRAERRRGRQLSSASNRDRGVDIEGRS</sequence>
<dbReference type="RefSeq" id="WP_160147506.1">
    <property type="nucleotide sequence ID" value="NZ_FCOE02000046.1"/>
</dbReference>
<dbReference type="AlphaFoldDB" id="A0A158DRQ8"/>
<protein>
    <submittedName>
        <fullName evidence="2">Membrane protein</fullName>
    </submittedName>
</protein>
<keyword evidence="1" id="KW-1133">Transmembrane helix</keyword>
<accession>A0A158DRQ8</accession>
<feature type="transmembrane region" description="Helical" evidence="1">
    <location>
        <begin position="140"/>
        <end position="169"/>
    </location>
</feature>
<gene>
    <name evidence="2" type="ORF">AWB80_07331</name>
</gene>
<proteinExistence type="predicted"/>
<evidence type="ECO:0000256" key="1">
    <source>
        <dbReference type="SAM" id="Phobius"/>
    </source>
</evidence>
<dbReference type="STRING" id="1777141.AWB80_07331"/>
<evidence type="ECO:0000313" key="3">
    <source>
        <dbReference type="Proteomes" id="UP000054911"/>
    </source>
</evidence>
<dbReference type="OrthoDB" id="9776609at2"/>
<dbReference type="PANTHER" id="PTHR34219:SF3">
    <property type="entry name" value="BLL7967 PROTEIN"/>
    <property type="match status" value="1"/>
</dbReference>
<reference evidence="2" key="1">
    <citation type="submission" date="2016-01" db="EMBL/GenBank/DDBJ databases">
        <authorList>
            <person name="Peeters C."/>
        </authorList>
    </citation>
    <scope>NUCLEOTIDE SEQUENCE [LARGE SCALE GENOMIC DNA]</scope>
    <source>
        <strain evidence="2">LMG 29323</strain>
    </source>
</reference>
<feature type="transmembrane region" description="Helical" evidence="1">
    <location>
        <begin position="190"/>
        <end position="214"/>
    </location>
</feature>
<keyword evidence="1" id="KW-0472">Membrane</keyword>